<accession>A0AAE3YGD7</accession>
<name>A0AAE3YGD7_9MICC</name>
<proteinExistence type="predicted"/>
<evidence type="ECO:0000313" key="1">
    <source>
        <dbReference type="EMBL" id="MDR6892949.1"/>
    </source>
</evidence>
<dbReference type="EMBL" id="JAVDUI010000001">
    <property type="protein sequence ID" value="MDR6892949.1"/>
    <property type="molecule type" value="Genomic_DNA"/>
</dbReference>
<organism evidence="1 2">
    <name type="scientific">Falsarthrobacter nasiphocae</name>
    <dbReference type="NCBI Taxonomy" id="189863"/>
    <lineage>
        <taxon>Bacteria</taxon>
        <taxon>Bacillati</taxon>
        <taxon>Actinomycetota</taxon>
        <taxon>Actinomycetes</taxon>
        <taxon>Micrococcales</taxon>
        <taxon>Micrococcaceae</taxon>
        <taxon>Falsarthrobacter</taxon>
    </lineage>
</organism>
<dbReference type="SUPFAM" id="SSF54285">
    <property type="entry name" value="MoaD/ThiS"/>
    <property type="match status" value="1"/>
</dbReference>
<dbReference type="PANTHER" id="PTHR34472:SF1">
    <property type="entry name" value="SULFUR CARRIER PROTEIN THIS"/>
    <property type="match status" value="1"/>
</dbReference>
<dbReference type="InterPro" id="IPR016155">
    <property type="entry name" value="Mopterin_synth/thiamin_S_b"/>
</dbReference>
<evidence type="ECO:0000313" key="2">
    <source>
        <dbReference type="Proteomes" id="UP001247307"/>
    </source>
</evidence>
<dbReference type="InterPro" id="IPR010035">
    <property type="entry name" value="Thi_S"/>
</dbReference>
<dbReference type="Pfam" id="PF02597">
    <property type="entry name" value="ThiS"/>
    <property type="match status" value="1"/>
</dbReference>
<dbReference type="Proteomes" id="UP001247307">
    <property type="component" value="Unassembled WGS sequence"/>
</dbReference>
<dbReference type="AlphaFoldDB" id="A0AAE3YGD7"/>
<reference evidence="1" key="1">
    <citation type="submission" date="2023-07" db="EMBL/GenBank/DDBJ databases">
        <title>Sequencing the genomes of 1000 actinobacteria strains.</title>
        <authorList>
            <person name="Klenk H.-P."/>
        </authorList>
    </citation>
    <scope>NUCLEOTIDE SEQUENCE</scope>
    <source>
        <strain evidence="1">DSM 13988</strain>
    </source>
</reference>
<gene>
    <name evidence="1" type="ORF">J2S35_001889</name>
</gene>
<sequence>MTHGTVVVTVNGEATDVPEPATVSTLVSRHTGREITAEGLALDGSRLGLAVAVGEEVVPRSAWATTRLAAGDAVEIVTAVQGG</sequence>
<dbReference type="InterPro" id="IPR003749">
    <property type="entry name" value="ThiS/MoaD-like"/>
</dbReference>
<dbReference type="InterPro" id="IPR012675">
    <property type="entry name" value="Beta-grasp_dom_sf"/>
</dbReference>
<protein>
    <submittedName>
        <fullName evidence="1">Sulfur carrier protein</fullName>
    </submittedName>
</protein>
<dbReference type="Gene3D" id="3.10.20.30">
    <property type="match status" value="1"/>
</dbReference>
<comment type="caution">
    <text evidence="1">The sequence shown here is derived from an EMBL/GenBank/DDBJ whole genome shotgun (WGS) entry which is preliminary data.</text>
</comment>
<keyword evidence="2" id="KW-1185">Reference proteome</keyword>
<dbReference type="RefSeq" id="WP_309852787.1">
    <property type="nucleotide sequence ID" value="NZ_BAAAIU010000004.1"/>
</dbReference>
<dbReference type="NCBIfam" id="TIGR01683">
    <property type="entry name" value="thiS"/>
    <property type="match status" value="1"/>
</dbReference>
<dbReference type="PANTHER" id="PTHR34472">
    <property type="entry name" value="SULFUR CARRIER PROTEIN THIS"/>
    <property type="match status" value="1"/>
</dbReference>
<dbReference type="CDD" id="cd00565">
    <property type="entry name" value="Ubl_ThiS"/>
    <property type="match status" value="1"/>
</dbReference>